<dbReference type="EMBL" id="ML986975">
    <property type="protein sequence ID" value="KAF2257516.1"/>
    <property type="molecule type" value="Genomic_DNA"/>
</dbReference>
<evidence type="ECO:0000313" key="3">
    <source>
        <dbReference type="Proteomes" id="UP000800093"/>
    </source>
</evidence>
<evidence type="ECO:0000313" key="2">
    <source>
        <dbReference type="EMBL" id="KAF2257516.1"/>
    </source>
</evidence>
<feature type="transmembrane region" description="Helical" evidence="1">
    <location>
        <begin position="21"/>
        <end position="39"/>
    </location>
</feature>
<keyword evidence="1" id="KW-1133">Transmembrane helix</keyword>
<dbReference type="Proteomes" id="UP000800093">
    <property type="component" value="Unassembled WGS sequence"/>
</dbReference>
<dbReference type="AlphaFoldDB" id="A0A9P4N3W3"/>
<keyword evidence="3" id="KW-1185">Reference proteome</keyword>
<sequence length="51" mass="5307">MATCITGYGSIRLPTLVETSFGSPFAIAIGIIWVFIVRIKAHIAAVGLGSS</sequence>
<reference evidence="3" key="1">
    <citation type="journal article" date="2020" name="Stud. Mycol.">
        <title>101 Dothideomycetes genomes: A test case for predicting lifestyles and emergence of pathogens.</title>
        <authorList>
            <person name="Haridas S."/>
            <person name="Albert R."/>
            <person name="Binder M."/>
            <person name="Bloem J."/>
            <person name="LaButti K."/>
            <person name="Salamov A."/>
            <person name="Andreopoulos B."/>
            <person name="Baker S."/>
            <person name="Barry K."/>
            <person name="Bills G."/>
            <person name="Bluhm B."/>
            <person name="Cannon C."/>
            <person name="Castanera R."/>
            <person name="Culley D."/>
            <person name="Daum C."/>
            <person name="Ezra D."/>
            <person name="Gonzalez J."/>
            <person name="Henrissat B."/>
            <person name="Kuo A."/>
            <person name="Liang C."/>
            <person name="Lipzen A."/>
            <person name="Lutzoni F."/>
            <person name="Magnuson J."/>
            <person name="Mondo S."/>
            <person name="Nolan M."/>
            <person name="Ohm R."/>
            <person name="Pangilinan J."/>
            <person name="Park H.-J."/>
            <person name="Ramirez L."/>
            <person name="Alfaro M."/>
            <person name="Sun H."/>
            <person name="Tritt A."/>
            <person name="Yoshinaga Y."/>
            <person name="Zwiers L.-H."/>
            <person name="Turgeon B."/>
            <person name="Goodwin S."/>
            <person name="Spatafora J."/>
            <person name="Crous P."/>
            <person name="Grigoriev I."/>
        </authorList>
    </citation>
    <scope>NUCLEOTIDE SEQUENCE [LARGE SCALE GENOMIC DNA]</scope>
    <source>
        <strain evidence="3">CBS 304.66</strain>
    </source>
</reference>
<proteinExistence type="predicted"/>
<evidence type="ECO:0000256" key="1">
    <source>
        <dbReference type="SAM" id="Phobius"/>
    </source>
</evidence>
<organism evidence="2 3">
    <name type="scientific">Lojkania enalia</name>
    <dbReference type="NCBI Taxonomy" id="147567"/>
    <lineage>
        <taxon>Eukaryota</taxon>
        <taxon>Fungi</taxon>
        <taxon>Dikarya</taxon>
        <taxon>Ascomycota</taxon>
        <taxon>Pezizomycotina</taxon>
        <taxon>Dothideomycetes</taxon>
        <taxon>Pleosporomycetidae</taxon>
        <taxon>Pleosporales</taxon>
        <taxon>Pleosporales incertae sedis</taxon>
        <taxon>Lojkania</taxon>
    </lineage>
</organism>
<accession>A0A9P4N3W3</accession>
<name>A0A9P4N3W3_9PLEO</name>
<keyword evidence="1" id="KW-0472">Membrane</keyword>
<keyword evidence="1" id="KW-0812">Transmembrane</keyword>
<gene>
    <name evidence="2" type="ORF">CC78DRAFT_538477</name>
</gene>
<comment type="caution">
    <text evidence="2">The sequence shown here is derived from an EMBL/GenBank/DDBJ whole genome shotgun (WGS) entry which is preliminary data.</text>
</comment>
<protein>
    <submittedName>
        <fullName evidence="2">Uncharacterized protein</fullName>
    </submittedName>
</protein>